<reference evidence="2 3" key="1">
    <citation type="submission" date="2019-05" db="EMBL/GenBank/DDBJ databases">
        <title>Another draft genome of Portunus trituberculatus and its Hox gene families provides insights of decapod evolution.</title>
        <authorList>
            <person name="Jeong J.-H."/>
            <person name="Song I."/>
            <person name="Kim S."/>
            <person name="Choi T."/>
            <person name="Kim D."/>
            <person name="Ryu S."/>
            <person name="Kim W."/>
        </authorList>
    </citation>
    <scope>NUCLEOTIDE SEQUENCE [LARGE SCALE GENOMIC DNA]</scope>
    <source>
        <tissue evidence="2">Muscle</tissue>
    </source>
</reference>
<name>A0A5B7H0C9_PORTR</name>
<dbReference type="Proteomes" id="UP000324222">
    <property type="component" value="Unassembled WGS sequence"/>
</dbReference>
<feature type="compositionally biased region" description="Polar residues" evidence="1">
    <location>
        <begin position="53"/>
        <end position="62"/>
    </location>
</feature>
<sequence length="96" mass="10832">MYFSKTRSTSQEKRLRNNGKQRTTPGNAASPPPPTTPTPHYTTHTPRLEAPTHLNTNPQATRSPPLWPYKDYSHLFFVIISGPQHCRPQAPLMDAP</sequence>
<comment type="caution">
    <text evidence="2">The sequence shown here is derived from an EMBL/GenBank/DDBJ whole genome shotgun (WGS) entry which is preliminary data.</text>
</comment>
<evidence type="ECO:0000256" key="1">
    <source>
        <dbReference type="SAM" id="MobiDB-lite"/>
    </source>
</evidence>
<protein>
    <submittedName>
        <fullName evidence="2">Uncharacterized protein</fullName>
    </submittedName>
</protein>
<proteinExistence type="predicted"/>
<organism evidence="2 3">
    <name type="scientific">Portunus trituberculatus</name>
    <name type="common">Swimming crab</name>
    <name type="synonym">Neptunus trituberculatus</name>
    <dbReference type="NCBI Taxonomy" id="210409"/>
    <lineage>
        <taxon>Eukaryota</taxon>
        <taxon>Metazoa</taxon>
        <taxon>Ecdysozoa</taxon>
        <taxon>Arthropoda</taxon>
        <taxon>Crustacea</taxon>
        <taxon>Multicrustacea</taxon>
        <taxon>Malacostraca</taxon>
        <taxon>Eumalacostraca</taxon>
        <taxon>Eucarida</taxon>
        <taxon>Decapoda</taxon>
        <taxon>Pleocyemata</taxon>
        <taxon>Brachyura</taxon>
        <taxon>Eubrachyura</taxon>
        <taxon>Portunoidea</taxon>
        <taxon>Portunidae</taxon>
        <taxon>Portuninae</taxon>
        <taxon>Portunus</taxon>
    </lineage>
</organism>
<evidence type="ECO:0000313" key="2">
    <source>
        <dbReference type="EMBL" id="MPC63349.1"/>
    </source>
</evidence>
<gene>
    <name evidence="2" type="ORF">E2C01_057447</name>
</gene>
<accession>A0A5B7H0C9</accession>
<dbReference type="AlphaFoldDB" id="A0A5B7H0C9"/>
<dbReference type="EMBL" id="VSRR010020694">
    <property type="protein sequence ID" value="MPC63349.1"/>
    <property type="molecule type" value="Genomic_DNA"/>
</dbReference>
<evidence type="ECO:0000313" key="3">
    <source>
        <dbReference type="Proteomes" id="UP000324222"/>
    </source>
</evidence>
<feature type="region of interest" description="Disordered" evidence="1">
    <location>
        <begin position="1"/>
        <end position="65"/>
    </location>
</feature>
<keyword evidence="3" id="KW-1185">Reference proteome</keyword>